<accession>A0A5A7SB56</accession>
<gene>
    <name evidence="2" type="ORF">FOY51_11870</name>
</gene>
<sequence length="326" mass="36025">MTDDWLIVETLASDTRTVIADGGKIKDWGSLARARPYGATASARMFAVVDACATTGIEQHGEVAATRSRTSLQVLAIPVLAAFDVVNAVHLWIGPDDVMPPPKRIVTAWHFDVDEEINYAGPENYEDLIQHMPVELRRDRRSAADNFQHILRFDDRVGYVGMVSNIEGGGSWQGKIVMAAFDNTPRHLQMVARADQNARIARGLFHDISDVDPPEPHVDNAALRLVAVATGIGTGAIDLNTAVIYDWFSTPTGPLARWQRENPEIEPTDQQILAAACKRLETTGERESLVIRVRFDDTDWIATDVEITALNRDRAPQGLIQVSPRN</sequence>
<dbReference type="RefSeq" id="WP_149430414.1">
    <property type="nucleotide sequence ID" value="NZ_VLNY01000004.1"/>
</dbReference>
<dbReference type="InterPro" id="IPR041458">
    <property type="entry name" value="Rv3651-like_N"/>
</dbReference>
<name>A0A5A7SB56_9NOCA</name>
<protein>
    <recommendedName>
        <fullName evidence="1">Rv3651-like N-terminal domain-containing protein</fullName>
    </recommendedName>
</protein>
<dbReference type="Pfam" id="PF18007">
    <property type="entry name" value="Rv3651-like_N"/>
    <property type="match status" value="1"/>
</dbReference>
<dbReference type="EMBL" id="VLNY01000004">
    <property type="protein sequence ID" value="KAA0023156.1"/>
    <property type="molecule type" value="Genomic_DNA"/>
</dbReference>
<comment type="caution">
    <text evidence="2">The sequence shown here is derived from an EMBL/GenBank/DDBJ whole genome shotgun (WGS) entry which is preliminary data.</text>
</comment>
<organism evidence="2 3">
    <name type="scientific">Antrihabitans cavernicola</name>
    <dbReference type="NCBI Taxonomy" id="2495913"/>
    <lineage>
        <taxon>Bacteria</taxon>
        <taxon>Bacillati</taxon>
        <taxon>Actinomycetota</taxon>
        <taxon>Actinomycetes</taxon>
        <taxon>Mycobacteriales</taxon>
        <taxon>Nocardiaceae</taxon>
        <taxon>Antrihabitans</taxon>
    </lineage>
</organism>
<proteinExistence type="predicted"/>
<dbReference type="Proteomes" id="UP000322244">
    <property type="component" value="Unassembled WGS sequence"/>
</dbReference>
<keyword evidence="3" id="KW-1185">Reference proteome</keyword>
<reference evidence="2 3" key="1">
    <citation type="submission" date="2019-07" db="EMBL/GenBank/DDBJ databases">
        <title>Rhodococcus cavernicolus sp. nov., isolated from a cave.</title>
        <authorList>
            <person name="Lee S.D."/>
        </authorList>
    </citation>
    <scope>NUCLEOTIDE SEQUENCE [LARGE SCALE GENOMIC DNA]</scope>
    <source>
        <strain evidence="2 3">C1-24</strain>
    </source>
</reference>
<evidence type="ECO:0000313" key="2">
    <source>
        <dbReference type="EMBL" id="KAA0023156.1"/>
    </source>
</evidence>
<dbReference type="OrthoDB" id="4745618at2"/>
<evidence type="ECO:0000259" key="1">
    <source>
        <dbReference type="Pfam" id="PF18007"/>
    </source>
</evidence>
<feature type="domain" description="Rv3651-like N-terminal" evidence="1">
    <location>
        <begin position="4"/>
        <end position="102"/>
    </location>
</feature>
<dbReference type="AlphaFoldDB" id="A0A5A7SB56"/>
<evidence type="ECO:0000313" key="3">
    <source>
        <dbReference type="Proteomes" id="UP000322244"/>
    </source>
</evidence>